<organism evidence="1 2">
    <name type="scientific">Vagococcus vulneris</name>
    <dbReference type="NCBI Taxonomy" id="1977869"/>
    <lineage>
        <taxon>Bacteria</taxon>
        <taxon>Bacillati</taxon>
        <taxon>Bacillota</taxon>
        <taxon>Bacilli</taxon>
        <taxon>Lactobacillales</taxon>
        <taxon>Enterococcaceae</taxon>
        <taxon>Vagococcus</taxon>
    </lineage>
</organism>
<dbReference type="EMBL" id="NGJS01000011">
    <property type="protein sequence ID" value="RST98276.1"/>
    <property type="molecule type" value="Genomic_DNA"/>
</dbReference>
<name>A0A429ZWT8_9ENTE</name>
<gene>
    <name evidence="1" type="ORF">CBF37_08165</name>
</gene>
<evidence type="ECO:0000313" key="1">
    <source>
        <dbReference type="EMBL" id="RST98276.1"/>
    </source>
</evidence>
<dbReference type="Proteomes" id="UP000287857">
    <property type="component" value="Unassembled WGS sequence"/>
</dbReference>
<evidence type="ECO:0000313" key="2">
    <source>
        <dbReference type="Proteomes" id="UP000287857"/>
    </source>
</evidence>
<dbReference type="AlphaFoldDB" id="A0A429ZWT8"/>
<reference evidence="1 2" key="1">
    <citation type="submission" date="2017-05" db="EMBL/GenBank/DDBJ databases">
        <title>Vagococcus spp. assemblies.</title>
        <authorList>
            <person name="Gulvik C.A."/>
        </authorList>
    </citation>
    <scope>NUCLEOTIDE SEQUENCE [LARGE SCALE GENOMIC DNA]</scope>
    <source>
        <strain evidence="1 2">SS1995</strain>
    </source>
</reference>
<proteinExistence type="predicted"/>
<sequence>MPQVEVYEYDKRSNSISKTLANIEEPRICSHCKNTGIQTFVDGCITNGDYDKYSGLFIFACSFCGSNTINFMTKFSPIGGLYMANEATFRIVDTIPKNVIKSTNIPEEISSEFPDFFEIYKQSQKAEEQELDKIAGMGYRKSLEFLITDFLITYPPEGVKKEWLTDPTTTLSSKISKLEKPRIKDLSKAISFIGNDETHYSKRHPEHDTQSIKIFLDALISEIKNELTYLKAKELLNKPK</sequence>
<comment type="caution">
    <text evidence="1">The sequence shown here is derived from an EMBL/GenBank/DDBJ whole genome shotgun (WGS) entry which is preliminary data.</text>
</comment>
<dbReference type="OrthoDB" id="1092260at2"/>
<accession>A0A429ZWT8</accession>
<keyword evidence="2" id="KW-1185">Reference proteome</keyword>
<dbReference type="RefSeq" id="WP_125984255.1">
    <property type="nucleotide sequence ID" value="NZ_NGJS01000011.1"/>
</dbReference>
<protein>
    <recommendedName>
        <fullName evidence="3">DUF4145 domain-containing protein</fullName>
    </recommendedName>
</protein>
<evidence type="ECO:0008006" key="3">
    <source>
        <dbReference type="Google" id="ProtNLM"/>
    </source>
</evidence>